<dbReference type="InterPro" id="IPR043502">
    <property type="entry name" value="DNA/RNA_pol_sf"/>
</dbReference>
<dbReference type="Pfam" id="PF13424">
    <property type="entry name" value="TPR_12"/>
    <property type="match status" value="7"/>
</dbReference>
<evidence type="ECO:0000313" key="3">
    <source>
        <dbReference type="EMBL" id="KAK2562340.1"/>
    </source>
</evidence>
<reference evidence="3" key="2">
    <citation type="journal article" date="2023" name="Science">
        <title>Genomic signatures of disease resistance in endangered staghorn corals.</title>
        <authorList>
            <person name="Vollmer S.V."/>
            <person name="Selwyn J.D."/>
            <person name="Despard B.A."/>
            <person name="Roesel C.L."/>
        </authorList>
    </citation>
    <scope>NUCLEOTIDE SEQUENCE</scope>
    <source>
        <strain evidence="3">K2</strain>
    </source>
</reference>
<gene>
    <name evidence="3" type="ORF">P5673_014619</name>
</gene>
<dbReference type="Proteomes" id="UP001249851">
    <property type="component" value="Unassembled WGS sequence"/>
</dbReference>
<feature type="repeat" description="TPR" evidence="1">
    <location>
        <begin position="934"/>
        <end position="967"/>
    </location>
</feature>
<feature type="repeat" description="TPR" evidence="1">
    <location>
        <begin position="1134"/>
        <end position="1167"/>
    </location>
</feature>
<dbReference type="PROSITE" id="PS50293">
    <property type="entry name" value="TPR_REGION"/>
    <property type="match status" value="1"/>
</dbReference>
<dbReference type="InterPro" id="IPR024983">
    <property type="entry name" value="CHAT_dom"/>
</dbReference>
<dbReference type="InterPro" id="IPR000477">
    <property type="entry name" value="RT_dom"/>
</dbReference>
<protein>
    <submittedName>
        <fullName evidence="3">Tetratricopeptide repeat protein 28</fullName>
    </submittedName>
</protein>
<dbReference type="EMBL" id="JARQWQ010000029">
    <property type="protein sequence ID" value="KAK2562340.1"/>
    <property type="molecule type" value="Genomic_DNA"/>
</dbReference>
<feature type="repeat" description="TPR" evidence="1">
    <location>
        <begin position="1014"/>
        <end position="1047"/>
    </location>
</feature>
<name>A0AAD9V6B3_ACRCE</name>
<comment type="caution">
    <text evidence="3">The sequence shown here is derived from an EMBL/GenBank/DDBJ whole genome shotgun (WGS) entry which is preliminary data.</text>
</comment>
<evidence type="ECO:0000256" key="1">
    <source>
        <dbReference type="PROSITE-ProRule" id="PRU00339"/>
    </source>
</evidence>
<sequence>MPITFVSDCSTETYTEAKEREHSRKHEQATYVPITFIDGAIINLIKTQKNTDGEYLEEIKTFKQINLTPDKQGYTLERHPTKEKQKVGKTELNYDTDDINSGKTGESFVFKESKSKSFKELIKSLTPACDSSESDNDFDKAFQPLIIDSNMFFVTLGEPTESEKQVMQAKSCISDSFDYSHGRTDTRDSRLKAFGQWITTYKWNGFFSLNSCLDKFAHFNGVIREAIDRFFPLTRTRAHQGDRPWVTPKIRAWIRNRQIFLARYGKDSQSFKQWRNKVQRAIRSCKETYYNSKVQNLKETRVGKWWKEVKDLSGVSMRESQWHSQLVDGANITSVMELCECINDFFASLTAGFTPLSPSDVSDIHVGIEAIPPDLFVTVREAYIALRQTKVKKAPGPDGIPNIVLKEFAFELAPLIADMYNTSLREGVVPASLKHAIVFPLPKQMPPKSVENAIRPISLTNQVAKIMEGFTLTRSLPGIYEDLDCKQFAAAGMSTQHAIAYVIHLVLEALDSGGCSARLFFAGFRKGFDLIDHTILLSKLHSFNLHPCLVRWIAAFLEGRSQSVRIGSDFSNIRSLNGGIPQGTKLGPVLFSVMVNDLVNTWSKRAKYVDHLAILEIIPRNSPSYSNCIVDDIQCFSHCNNMRLNPAKCGVVIERVKSFKLLGVYISEDLTWGVHCDYIIKKAIRRLYALRSLKKCGVPTSDLITVYCSLIRSVIEYASAVNPVYGLAMSRRITTVHSYSLRSCRNYNNKRCNTKRLSEFVSFAKKMDNQAGKGRNFGSPRLDFHLLGDLQTLREFLEKYVNIAIEKGNQAEEGAVYGFLGNVYFSHSDFRKAVEYHEKHLKIAQEIGDRAGEGTGYGNLGNAYNSLGDFRKAIECHEKHLNIAKEIRDRAGEGRAHANLGHAYDSLGDFRKAIEYFEKSLKIAKEIGDHAGEGKAYGGLGNTYHSLGDFRKAIEYHEKHLNIAKKIGNRAGEGAAYGNLGNDYDSLSDFPKAIEYLEKHLKIAKEIGDRAGEGRGYGNLGNAYNSLGDFRKAIEYHEKCLKIAKETGDRAGEGKAYGRLGNTYHSLGDFRKAIEYKEHDLKIAIEIGDRAREGGAYGGLGNTYHSLGDFRKAIDYNEHDLKIAIEIGDRAGEGGAYGRLGNAYISMGDFRKAIVYHEKHLKIAKEIGNRAGEGGAYGNLGNAYHSLGDFRKAIEYHEHDLNIAIEIGNRAGEGGAYGNLGRAYKSLGDFRKAIEYHENNLKIAKEIGDRAGEGGAYGNLGNAHNSLGDFRKAIEYHKNNLKIVMEIDYRAEKGSALGNLGNAYYSLGEFGKAIQYLEKHLKNAKEIGDRAGEGKAYGNLGNAYYMLSDFRKAIEYHKKHLKIATEIRDRVGEGGAYANLGNAQNSLCDFRKAIEYHEKHLKIAKEFGDQAGEGRAYGNLGNAYLGLHDLRKAIEYYEKDLKIAKKTGDSFGEGRTYHNLGVAYFNLGQFDIAVDNFVSAVDVFTTLRSLLKSENNWKITFRELHETTYTFLWKSLLRIGKINEALFAADQGRAQTLYDNLMIRYGLASPLSCTTFDSKETTIRLFTELSSQIIFLGLEGLKINIWFLSRGQKVSFRHGKLEADIREEDPIRALLEAALRKIGAEVEVRCEDRTFDDFDNECSSSSEVCEVVEKPRQSSDNPFRPFYKAVIGPIVDLLRSQYDELVIVSDGALCFTPWAAIVESIRIRTIPSLTSYQLISSVPESQHKKTGALLVGNPCLNELEKPPLDLPYAQEEVEMIASILNTRPLTGREATKAEVIKRMSSVGLIHIAAHGNKHTGEICLSPNPGWTSRFPQKKDFILKMSDVLAANLRARLVVLSCCHSGRGRILKGEGVVGIARAFLASGARSVLISLWAIDDEATMMFMKSFYQHLKEGKTASVAVYETMKSLRESEKFSEMRYWAPFQLLGDDVKIEFEADDVVKN</sequence>
<feature type="repeat" description="TPR" evidence="1">
    <location>
        <begin position="894"/>
        <end position="927"/>
    </location>
</feature>
<dbReference type="InterPro" id="IPR011990">
    <property type="entry name" value="TPR-like_helical_dom_sf"/>
</dbReference>
<feature type="repeat" description="TPR" evidence="1">
    <location>
        <begin position="1414"/>
        <end position="1447"/>
    </location>
</feature>
<proteinExistence type="predicted"/>
<feature type="domain" description="Reverse transcriptase" evidence="2">
    <location>
        <begin position="422"/>
        <end position="666"/>
    </location>
</feature>
<feature type="repeat" description="TPR" evidence="1">
    <location>
        <begin position="854"/>
        <end position="887"/>
    </location>
</feature>
<dbReference type="InterPro" id="IPR019734">
    <property type="entry name" value="TPR_rpt"/>
</dbReference>
<feature type="repeat" description="TPR" evidence="1">
    <location>
        <begin position="1334"/>
        <end position="1367"/>
    </location>
</feature>
<feature type="repeat" description="TPR" evidence="1">
    <location>
        <begin position="1454"/>
        <end position="1487"/>
    </location>
</feature>
<feature type="repeat" description="TPR" evidence="1">
    <location>
        <begin position="814"/>
        <end position="847"/>
    </location>
</feature>
<dbReference type="SMART" id="SM00028">
    <property type="entry name" value="TPR"/>
    <property type="match status" value="17"/>
</dbReference>
<keyword evidence="1" id="KW-0802">TPR repeat</keyword>
<organism evidence="3 4">
    <name type="scientific">Acropora cervicornis</name>
    <name type="common">Staghorn coral</name>
    <dbReference type="NCBI Taxonomy" id="6130"/>
    <lineage>
        <taxon>Eukaryota</taxon>
        <taxon>Metazoa</taxon>
        <taxon>Cnidaria</taxon>
        <taxon>Anthozoa</taxon>
        <taxon>Hexacorallia</taxon>
        <taxon>Scleractinia</taxon>
        <taxon>Astrocoeniina</taxon>
        <taxon>Acroporidae</taxon>
        <taxon>Acropora</taxon>
    </lineage>
</organism>
<evidence type="ECO:0000259" key="2">
    <source>
        <dbReference type="PROSITE" id="PS50878"/>
    </source>
</evidence>
<evidence type="ECO:0000313" key="4">
    <source>
        <dbReference type="Proteomes" id="UP001249851"/>
    </source>
</evidence>
<feature type="repeat" description="TPR" evidence="1">
    <location>
        <begin position="1294"/>
        <end position="1327"/>
    </location>
</feature>
<accession>A0AAD9V6B3</accession>
<dbReference type="SUPFAM" id="SSF48452">
    <property type="entry name" value="TPR-like"/>
    <property type="match status" value="4"/>
</dbReference>
<dbReference type="Pfam" id="PF00078">
    <property type="entry name" value="RVT_1"/>
    <property type="match status" value="1"/>
</dbReference>
<dbReference type="Gene3D" id="1.25.40.10">
    <property type="entry name" value="Tetratricopeptide repeat domain"/>
    <property type="match status" value="7"/>
</dbReference>
<feature type="repeat" description="TPR" evidence="1">
    <location>
        <begin position="1214"/>
        <end position="1247"/>
    </location>
</feature>
<dbReference type="PROSITE" id="PS50005">
    <property type="entry name" value="TPR"/>
    <property type="match status" value="13"/>
</dbReference>
<keyword evidence="4" id="KW-1185">Reference proteome</keyword>
<feature type="repeat" description="TPR" evidence="1">
    <location>
        <begin position="1174"/>
        <end position="1207"/>
    </location>
</feature>
<dbReference type="Pfam" id="PF12770">
    <property type="entry name" value="CHAT"/>
    <property type="match status" value="1"/>
</dbReference>
<dbReference type="SUPFAM" id="SSF56672">
    <property type="entry name" value="DNA/RNA polymerases"/>
    <property type="match status" value="1"/>
</dbReference>
<dbReference type="PANTHER" id="PTHR10098">
    <property type="entry name" value="RAPSYN-RELATED"/>
    <property type="match status" value="1"/>
</dbReference>
<dbReference type="PANTHER" id="PTHR10098:SF108">
    <property type="entry name" value="TETRATRICOPEPTIDE REPEAT PROTEIN 28"/>
    <property type="match status" value="1"/>
</dbReference>
<dbReference type="Pfam" id="PF13374">
    <property type="entry name" value="TPR_10"/>
    <property type="match status" value="1"/>
</dbReference>
<feature type="repeat" description="TPR" evidence="1">
    <location>
        <begin position="974"/>
        <end position="1007"/>
    </location>
</feature>
<reference evidence="3" key="1">
    <citation type="journal article" date="2023" name="G3 (Bethesda)">
        <title>Whole genome assembly and annotation of the endangered Caribbean coral Acropora cervicornis.</title>
        <authorList>
            <person name="Selwyn J.D."/>
            <person name="Vollmer S.V."/>
        </authorList>
    </citation>
    <scope>NUCLEOTIDE SEQUENCE</scope>
    <source>
        <strain evidence="3">K2</strain>
    </source>
</reference>
<dbReference type="PROSITE" id="PS50878">
    <property type="entry name" value="RT_POL"/>
    <property type="match status" value="1"/>
</dbReference>